<dbReference type="Gene3D" id="2.60.40.1730">
    <property type="entry name" value="tricorn interacting facor f3 domain"/>
    <property type="match status" value="1"/>
</dbReference>
<accession>A0A1X0CEH7</accession>
<gene>
    <name evidence="1" type="ORF">BST26_21755</name>
</gene>
<organism evidence="1 2">
    <name type="scientific">Mycolicibacterium insubricum</name>
    <dbReference type="NCBI Taxonomy" id="444597"/>
    <lineage>
        <taxon>Bacteria</taxon>
        <taxon>Bacillati</taxon>
        <taxon>Actinomycetota</taxon>
        <taxon>Actinomycetes</taxon>
        <taxon>Mycobacteriales</taxon>
        <taxon>Mycobacteriaceae</taxon>
        <taxon>Mycolicibacterium</taxon>
    </lineage>
</organism>
<dbReference type="RefSeq" id="WP_133053056.1">
    <property type="nucleotide sequence ID" value="NZ_MVHS01000154.1"/>
</dbReference>
<dbReference type="Proteomes" id="UP000192801">
    <property type="component" value="Unassembled WGS sequence"/>
</dbReference>
<sequence>AAERVRRATLNGREIDVSGYDESTGIPLRGLTAHNVVVVEADCRYSNTGEGLHRFVDPVDSQVYLYSQFETADAKRMFACFD</sequence>
<dbReference type="InterPro" id="IPR042097">
    <property type="entry name" value="Aminopeptidase_N-like_N_sf"/>
</dbReference>
<dbReference type="OrthoDB" id="100605at2"/>
<evidence type="ECO:0000313" key="1">
    <source>
        <dbReference type="EMBL" id="ORA58553.1"/>
    </source>
</evidence>
<comment type="caution">
    <text evidence="1">The sequence shown here is derived from an EMBL/GenBank/DDBJ whole genome shotgun (WGS) entry which is preliminary data.</text>
</comment>
<feature type="non-terminal residue" evidence="1">
    <location>
        <position position="1"/>
    </location>
</feature>
<name>A0A1X0CEH7_9MYCO</name>
<protein>
    <submittedName>
        <fullName evidence="1">Uncharacterized protein</fullName>
    </submittedName>
</protein>
<evidence type="ECO:0000313" key="2">
    <source>
        <dbReference type="Proteomes" id="UP000192801"/>
    </source>
</evidence>
<dbReference type="EMBL" id="MVHS01000154">
    <property type="protein sequence ID" value="ORA58553.1"/>
    <property type="molecule type" value="Genomic_DNA"/>
</dbReference>
<feature type="non-terminal residue" evidence="1">
    <location>
        <position position="82"/>
    </location>
</feature>
<keyword evidence="2" id="KW-1185">Reference proteome</keyword>
<dbReference type="SUPFAM" id="SSF63737">
    <property type="entry name" value="Leukotriene A4 hydrolase N-terminal domain"/>
    <property type="match status" value="1"/>
</dbReference>
<dbReference type="AlphaFoldDB" id="A0A1X0CEH7"/>
<reference evidence="1 2" key="1">
    <citation type="submission" date="2016-12" db="EMBL/GenBank/DDBJ databases">
        <title>The new phylogeny of genus Mycobacterium.</title>
        <authorList>
            <person name="Tortoli E."/>
            <person name="Trovato A."/>
            <person name="Cirillo D.M."/>
        </authorList>
    </citation>
    <scope>NUCLEOTIDE SEQUENCE [LARGE SCALE GENOMIC DNA]</scope>
    <source>
        <strain evidence="1 2">DSM 45130</strain>
    </source>
</reference>
<proteinExistence type="predicted"/>